<accession>A0AAV7K5R4</accession>
<gene>
    <name evidence="1" type="ORF">LOD99_1269</name>
</gene>
<evidence type="ECO:0000313" key="1">
    <source>
        <dbReference type="EMBL" id="KAI6656473.1"/>
    </source>
</evidence>
<proteinExistence type="predicted"/>
<organism evidence="1 2">
    <name type="scientific">Oopsacas minuta</name>
    <dbReference type="NCBI Taxonomy" id="111878"/>
    <lineage>
        <taxon>Eukaryota</taxon>
        <taxon>Metazoa</taxon>
        <taxon>Porifera</taxon>
        <taxon>Hexactinellida</taxon>
        <taxon>Hexasterophora</taxon>
        <taxon>Lyssacinosida</taxon>
        <taxon>Leucopsacidae</taxon>
        <taxon>Oopsacas</taxon>
    </lineage>
</organism>
<dbReference type="EMBL" id="JAKMXF010000144">
    <property type="protein sequence ID" value="KAI6656473.1"/>
    <property type="molecule type" value="Genomic_DNA"/>
</dbReference>
<comment type="caution">
    <text evidence="1">The sequence shown here is derived from an EMBL/GenBank/DDBJ whole genome shotgun (WGS) entry which is preliminary data.</text>
</comment>
<sequence length="158" mass="18866">MSRSSILSVTVNRIRDICTTWPVVAFREGRDLGYHLRTNFIKQLDSRFSDAATLSLARRELEALKRLRTDHYRKRYLRKRQSSYTEMPENSLYLPLSTVVQELYNERQKPFWKRNEIAVAEKYGTPELSEFLYEMGLREKKQTILGRIRNTFRLKAKN</sequence>
<dbReference type="Pfam" id="PF20180">
    <property type="entry name" value="UQCC2_CBP6"/>
    <property type="match status" value="1"/>
</dbReference>
<dbReference type="AlphaFoldDB" id="A0AAV7K5R4"/>
<protein>
    <submittedName>
        <fullName evidence="1">Uncharacterized protein</fullName>
    </submittedName>
</protein>
<dbReference type="Proteomes" id="UP001165289">
    <property type="component" value="Unassembled WGS sequence"/>
</dbReference>
<reference evidence="1 2" key="1">
    <citation type="journal article" date="2023" name="BMC Biol.">
        <title>The compact genome of the sponge Oopsacas minuta (Hexactinellida) is lacking key metazoan core genes.</title>
        <authorList>
            <person name="Santini S."/>
            <person name="Schenkelaars Q."/>
            <person name="Jourda C."/>
            <person name="Duchesne M."/>
            <person name="Belahbib H."/>
            <person name="Rocher C."/>
            <person name="Selva M."/>
            <person name="Riesgo A."/>
            <person name="Vervoort M."/>
            <person name="Leys S.P."/>
            <person name="Kodjabachian L."/>
            <person name="Le Bivic A."/>
            <person name="Borchiellini C."/>
            <person name="Claverie J.M."/>
            <person name="Renard E."/>
        </authorList>
    </citation>
    <scope>NUCLEOTIDE SEQUENCE [LARGE SCALE GENOMIC DNA]</scope>
    <source>
        <strain evidence="1">SPO-2</strain>
    </source>
</reference>
<keyword evidence="2" id="KW-1185">Reference proteome</keyword>
<evidence type="ECO:0000313" key="2">
    <source>
        <dbReference type="Proteomes" id="UP001165289"/>
    </source>
</evidence>
<name>A0AAV7K5R4_9METZ</name>